<dbReference type="AlphaFoldDB" id="A0AAD1Y8P5"/>
<reference evidence="3" key="1">
    <citation type="submission" date="2023-07" db="EMBL/GenBank/DDBJ databases">
        <authorList>
            <consortium name="AG Swart"/>
            <person name="Singh M."/>
            <person name="Singh A."/>
            <person name="Seah K."/>
            <person name="Emmerich C."/>
        </authorList>
    </citation>
    <scope>NUCLEOTIDE SEQUENCE</scope>
    <source>
        <strain evidence="3">DP1</strain>
    </source>
</reference>
<evidence type="ECO:0000256" key="2">
    <source>
        <dbReference type="SAM" id="MobiDB-lite"/>
    </source>
</evidence>
<feature type="region of interest" description="Disordered" evidence="2">
    <location>
        <begin position="653"/>
        <end position="689"/>
    </location>
</feature>
<feature type="region of interest" description="Disordered" evidence="2">
    <location>
        <begin position="90"/>
        <end position="127"/>
    </location>
</feature>
<organism evidence="3 4">
    <name type="scientific">Euplotes crassus</name>
    <dbReference type="NCBI Taxonomy" id="5936"/>
    <lineage>
        <taxon>Eukaryota</taxon>
        <taxon>Sar</taxon>
        <taxon>Alveolata</taxon>
        <taxon>Ciliophora</taxon>
        <taxon>Intramacronucleata</taxon>
        <taxon>Spirotrichea</taxon>
        <taxon>Hypotrichia</taxon>
        <taxon>Euplotida</taxon>
        <taxon>Euplotidae</taxon>
        <taxon>Moneuplotes</taxon>
    </lineage>
</organism>
<dbReference type="EMBL" id="CAMPGE010028519">
    <property type="protein sequence ID" value="CAI2386041.1"/>
    <property type="molecule type" value="Genomic_DNA"/>
</dbReference>
<evidence type="ECO:0000313" key="4">
    <source>
        <dbReference type="Proteomes" id="UP001295684"/>
    </source>
</evidence>
<sequence length="689" mass="80592">MRKEGSQRRNTRGMGQNKALWCMNRAEDVYSPKQTKISKPNTERMMRRRNNRKKSEYQKFLKTVAPDLMIPKQVLNEFSPDYNPNRAFFASRTAQNKKQRSGGGSISKQRFESQKISISRLSPPQTARVKSRNMLKFGIPMTQAEALNTINSIYKPKLATLDGRIHRLKTKKRHLIHLESELISLTQNPVDSPMEEYAECSISDSSEDNYDTSNLLTKNLWNKVKIGKRKLFNIQMMQDTLNHMLKRDELILYCKKIKINGTSDELIQCRKKHQAEVNKINLYHKEALEYRMKAKELSHRISRFDTIKYMRQPKNDIDVCEYIDKLIGKKLQIKSQKPTIVFEELESPIKRKAAQIEKEKTMRRVSRLERKLTKNNLPSLLNFPKDIVAKINNDPEFAGIPEEELNIQTLSSFVTKQMLNVRSLTDQCKELETEAAKKSARLNELLAKLKNKKLGLDTNSRKKKSEAKSVYLHNFHRMKEISPPEKLIERKKLISNILIFISRVLHQLETYEYGELKAHKKLENIQRNILANMSYLGMCLDHISIKTILQEPATGSYLQLSGLKSPNSHEALHLQNSVYNNPQDQDFGDIGIQQILYVSPTREEREKQQNRMDRRMFSNNLFMNESDKNIDKEYEYNIKVSQAEMDYIEKTYRQRKTETATKNETIKPHDSTEEKKARKRKQSSKKVTK</sequence>
<feature type="compositionally biased region" description="Basic and acidic residues" evidence="2">
    <location>
        <begin position="653"/>
        <end position="676"/>
    </location>
</feature>
<accession>A0AAD1Y8P5</accession>
<protein>
    <submittedName>
        <fullName evidence="3">Uncharacterized protein</fullName>
    </submittedName>
</protein>
<name>A0AAD1Y8P5_EUPCR</name>
<feature type="coiled-coil region" evidence="1">
    <location>
        <begin position="414"/>
        <end position="452"/>
    </location>
</feature>
<evidence type="ECO:0000256" key="1">
    <source>
        <dbReference type="SAM" id="Coils"/>
    </source>
</evidence>
<evidence type="ECO:0000313" key="3">
    <source>
        <dbReference type="EMBL" id="CAI2386041.1"/>
    </source>
</evidence>
<keyword evidence="4" id="KW-1185">Reference proteome</keyword>
<keyword evidence="1" id="KW-0175">Coiled coil</keyword>
<proteinExistence type="predicted"/>
<dbReference type="Proteomes" id="UP001295684">
    <property type="component" value="Unassembled WGS sequence"/>
</dbReference>
<feature type="compositionally biased region" description="Polar residues" evidence="2">
    <location>
        <begin position="114"/>
        <end position="125"/>
    </location>
</feature>
<comment type="caution">
    <text evidence="3">The sequence shown here is derived from an EMBL/GenBank/DDBJ whole genome shotgun (WGS) entry which is preliminary data.</text>
</comment>
<gene>
    <name evidence="3" type="ORF">ECRASSUSDP1_LOCUS27640</name>
</gene>
<feature type="compositionally biased region" description="Basic residues" evidence="2">
    <location>
        <begin position="677"/>
        <end position="689"/>
    </location>
</feature>